<gene>
    <name evidence="1" type="ORF">GCM10008959_39490</name>
</gene>
<sequence>MSTEIIVTAYPLGSADLMPIIVAPTQRVWMNETNKRFAYRCLPLAIANQHGWFVLNSHRIEVTWNGGSEPQDVQIKRLAGPRTNTLPVHSQLGYGILTWQIPYLFRTPPHMNLMVRGPTNMPKDGVSALDGIVETDWAVAPFTMNWQMTRSDNPVIFDIGEPICMIFPVPRGLIEAVVPQFQPLESAPDTHNAFHTWADVRARAQLALQEGKEPSEGEWQKHYMRGHLPDGTVPADHARKLTLRPFTVESSSDS</sequence>
<evidence type="ECO:0000313" key="1">
    <source>
        <dbReference type="EMBL" id="GGR74342.1"/>
    </source>
</evidence>
<name>A0ABQ2RX08_9DEIO</name>
<dbReference type="EMBL" id="BMQM01000048">
    <property type="protein sequence ID" value="GGR74342.1"/>
    <property type="molecule type" value="Genomic_DNA"/>
</dbReference>
<protein>
    <submittedName>
        <fullName evidence="1">Uncharacterized protein</fullName>
    </submittedName>
</protein>
<reference evidence="2" key="1">
    <citation type="journal article" date="2019" name="Int. J. Syst. Evol. Microbiol.">
        <title>The Global Catalogue of Microorganisms (GCM) 10K type strain sequencing project: providing services to taxonomists for standard genome sequencing and annotation.</title>
        <authorList>
            <consortium name="The Broad Institute Genomics Platform"/>
            <consortium name="The Broad Institute Genome Sequencing Center for Infectious Disease"/>
            <person name="Wu L."/>
            <person name="Ma J."/>
        </authorList>
    </citation>
    <scope>NUCLEOTIDE SEQUENCE [LARGE SCALE GENOMIC DNA]</scope>
    <source>
        <strain evidence="2">JCM 31404</strain>
    </source>
</reference>
<dbReference type="Pfam" id="PF19541">
    <property type="entry name" value="DUF6065"/>
    <property type="match status" value="1"/>
</dbReference>
<proteinExistence type="predicted"/>
<keyword evidence="2" id="KW-1185">Reference proteome</keyword>
<dbReference type="InterPro" id="IPR045709">
    <property type="entry name" value="DUF6065"/>
</dbReference>
<dbReference type="RefSeq" id="WP_189066705.1">
    <property type="nucleotide sequence ID" value="NZ_BMQM01000048.1"/>
</dbReference>
<organism evidence="1 2">
    <name type="scientific">Deinococcus seoulensis</name>
    <dbReference type="NCBI Taxonomy" id="1837379"/>
    <lineage>
        <taxon>Bacteria</taxon>
        <taxon>Thermotogati</taxon>
        <taxon>Deinococcota</taxon>
        <taxon>Deinococci</taxon>
        <taxon>Deinococcales</taxon>
        <taxon>Deinococcaceae</taxon>
        <taxon>Deinococcus</taxon>
    </lineage>
</organism>
<evidence type="ECO:0000313" key="2">
    <source>
        <dbReference type="Proteomes" id="UP000634308"/>
    </source>
</evidence>
<dbReference type="Proteomes" id="UP000634308">
    <property type="component" value="Unassembled WGS sequence"/>
</dbReference>
<accession>A0ABQ2RX08</accession>
<comment type="caution">
    <text evidence="1">The sequence shown here is derived from an EMBL/GenBank/DDBJ whole genome shotgun (WGS) entry which is preliminary data.</text>
</comment>